<dbReference type="RefSeq" id="WP_379568991.1">
    <property type="nucleotide sequence ID" value="NZ_JBHUFV010000003.1"/>
</dbReference>
<dbReference type="EMBL" id="JBHUFV010000003">
    <property type="protein sequence ID" value="MFD1930531.1"/>
    <property type="molecule type" value="Genomic_DNA"/>
</dbReference>
<evidence type="ECO:0000313" key="2">
    <source>
        <dbReference type="EMBL" id="MFD1930531.1"/>
    </source>
</evidence>
<dbReference type="InterPro" id="IPR045476">
    <property type="entry name" value="FvmJAB_N"/>
</dbReference>
<comment type="caution">
    <text evidence="2">The sequence shown here is derived from an EMBL/GenBank/DDBJ whole genome shotgun (WGS) entry which is preliminary data.</text>
</comment>
<evidence type="ECO:0000259" key="1">
    <source>
        <dbReference type="Pfam" id="PF20011"/>
    </source>
</evidence>
<reference evidence="3" key="1">
    <citation type="journal article" date="2019" name="Int. J. Syst. Evol. Microbiol.">
        <title>The Global Catalogue of Microorganisms (GCM) 10K type strain sequencing project: providing services to taxonomists for standard genome sequencing and annotation.</title>
        <authorList>
            <consortium name="The Broad Institute Genomics Platform"/>
            <consortium name="The Broad Institute Genome Sequencing Center for Infectious Disease"/>
            <person name="Wu L."/>
            <person name="Ma J."/>
        </authorList>
    </citation>
    <scope>NUCLEOTIDE SEQUENCE [LARGE SCALE GENOMIC DNA]</scope>
    <source>
        <strain evidence="3">ICMP 6774ER</strain>
    </source>
</reference>
<protein>
    <submittedName>
        <fullName evidence="2">JAB N-terminal domain-containing protein</fullName>
    </submittedName>
</protein>
<dbReference type="Proteomes" id="UP001597368">
    <property type="component" value="Unassembled WGS sequence"/>
</dbReference>
<feature type="domain" description="JAB-N" evidence="1">
    <location>
        <begin position="5"/>
        <end position="157"/>
    </location>
</feature>
<name>A0ABW4SN37_9ACTN</name>
<accession>A0ABW4SN37</accession>
<proteinExistence type="predicted"/>
<gene>
    <name evidence="2" type="ORF">ACFSKW_03465</name>
</gene>
<evidence type="ECO:0000313" key="3">
    <source>
        <dbReference type="Proteomes" id="UP001597368"/>
    </source>
</evidence>
<dbReference type="Pfam" id="PF20011">
    <property type="entry name" value="fvmJAB_N"/>
    <property type="match status" value="1"/>
</dbReference>
<keyword evidence="3" id="KW-1185">Reference proteome</keyword>
<dbReference type="Gene3D" id="3.40.140.10">
    <property type="entry name" value="Cytidine Deaminase, domain 2"/>
    <property type="match status" value="1"/>
</dbReference>
<organism evidence="2 3">
    <name type="scientific">Nonomuraea mangrovi</name>
    <dbReference type="NCBI Taxonomy" id="2316207"/>
    <lineage>
        <taxon>Bacteria</taxon>
        <taxon>Bacillati</taxon>
        <taxon>Actinomycetota</taxon>
        <taxon>Actinomycetes</taxon>
        <taxon>Streptosporangiales</taxon>
        <taxon>Streptosporangiaceae</taxon>
        <taxon>Nonomuraea</taxon>
    </lineage>
</organism>
<sequence>MAVEIELYKGEQETYHARLALAPVLREALKELVGLATEETRLFMEMHRERDPNPIMGPPRLVNLGEEVGFLTLTAVRRGETVYEGKHSVNELVGPVLTGVVTRLDPGETHWSFRIRAGLFDLDAGRPTPQVEGAVQVDLQRRKRLPFTVTKVEGAEAELVDAAALGLDPRSLGPVNVLMSGEVHGRLMGGMKLSERLEEGGFLIGRVSRAAADAHLVEITHVTPAHRSGAGAIHFTFTGDSFLAVNQMIADRGKGEELVGWYHTHLRGVDVGMGLSATDVDLHRATFLRPWQVAALLNLSRNGRTLRFYGRAADGERLEQCSQWVADERGQYRRTSSGVGPDAGSR</sequence>